<protein>
    <submittedName>
        <fullName evidence="3">Retrovirus-related pol polyprotein from transposon TNT 1-94</fullName>
    </submittedName>
</protein>
<proteinExistence type="predicted"/>
<reference evidence="3" key="1">
    <citation type="journal article" date="2022" name="Int. J. Mol. Sci.">
        <title>Draft Genome of Tanacetum Coccineum: Genomic Comparison of Closely Related Tanacetum-Family Plants.</title>
        <authorList>
            <person name="Yamashiro T."/>
            <person name="Shiraishi A."/>
            <person name="Nakayama K."/>
            <person name="Satake H."/>
        </authorList>
    </citation>
    <scope>NUCLEOTIDE SEQUENCE</scope>
</reference>
<feature type="coiled-coil region" evidence="1">
    <location>
        <begin position="58"/>
        <end position="85"/>
    </location>
</feature>
<sequence>MQFFEINKLRKQLQGKDDTIRNLETQINITRMLNVGSTEGSCDQQALETDRIQLQDMITSLRIQLDGLKVENVSLKRRYDELSQANTPLTTANTESLVPKLLKYKAGKPQLNNVFAACNNLWLLLISTECWLMYDGSVNVKPHQTKRFKRQPKKEWKPIKRVWKPISKPVANNKPQWQPTGRHFSLFEKYPLTRIMEPYECISTTPSAKFSLPYNYVSRASTTINVVSPQDETPQVIEKFYCEDSTTLNATVRFVRTDNGTEFVNKTLDGWFESVGISHETSVPRSPQQNGVVERRN</sequence>
<dbReference type="Proteomes" id="UP001151760">
    <property type="component" value="Unassembled WGS sequence"/>
</dbReference>
<gene>
    <name evidence="3" type="ORF">Tco_0924400</name>
</gene>
<comment type="caution">
    <text evidence="3">The sequence shown here is derived from an EMBL/GenBank/DDBJ whole genome shotgun (WGS) entry which is preliminary data.</text>
</comment>
<dbReference type="SUPFAM" id="SSF53098">
    <property type="entry name" value="Ribonuclease H-like"/>
    <property type="match status" value="1"/>
</dbReference>
<feature type="domain" description="Integrase catalytic" evidence="2">
    <location>
        <begin position="165"/>
        <end position="297"/>
    </location>
</feature>
<keyword evidence="4" id="KW-1185">Reference proteome</keyword>
<evidence type="ECO:0000313" key="4">
    <source>
        <dbReference type="Proteomes" id="UP001151760"/>
    </source>
</evidence>
<organism evidence="3 4">
    <name type="scientific">Tanacetum coccineum</name>
    <dbReference type="NCBI Taxonomy" id="301880"/>
    <lineage>
        <taxon>Eukaryota</taxon>
        <taxon>Viridiplantae</taxon>
        <taxon>Streptophyta</taxon>
        <taxon>Embryophyta</taxon>
        <taxon>Tracheophyta</taxon>
        <taxon>Spermatophyta</taxon>
        <taxon>Magnoliopsida</taxon>
        <taxon>eudicotyledons</taxon>
        <taxon>Gunneridae</taxon>
        <taxon>Pentapetalae</taxon>
        <taxon>asterids</taxon>
        <taxon>campanulids</taxon>
        <taxon>Asterales</taxon>
        <taxon>Asteraceae</taxon>
        <taxon>Asteroideae</taxon>
        <taxon>Anthemideae</taxon>
        <taxon>Anthemidinae</taxon>
        <taxon>Tanacetum</taxon>
    </lineage>
</organism>
<dbReference type="InterPro" id="IPR039537">
    <property type="entry name" value="Retrotran_Ty1/copia-like"/>
</dbReference>
<evidence type="ECO:0000256" key="1">
    <source>
        <dbReference type="SAM" id="Coils"/>
    </source>
</evidence>
<dbReference type="InterPro" id="IPR012337">
    <property type="entry name" value="RNaseH-like_sf"/>
</dbReference>
<dbReference type="Gene3D" id="3.30.420.10">
    <property type="entry name" value="Ribonuclease H-like superfamily/Ribonuclease H"/>
    <property type="match status" value="1"/>
</dbReference>
<evidence type="ECO:0000313" key="3">
    <source>
        <dbReference type="EMBL" id="GJT33981.1"/>
    </source>
</evidence>
<dbReference type="EMBL" id="BQNB010014923">
    <property type="protein sequence ID" value="GJT33981.1"/>
    <property type="molecule type" value="Genomic_DNA"/>
</dbReference>
<reference evidence="3" key="2">
    <citation type="submission" date="2022-01" db="EMBL/GenBank/DDBJ databases">
        <authorList>
            <person name="Yamashiro T."/>
            <person name="Shiraishi A."/>
            <person name="Satake H."/>
            <person name="Nakayama K."/>
        </authorList>
    </citation>
    <scope>NUCLEOTIDE SEQUENCE</scope>
</reference>
<accession>A0ABQ5D3R4</accession>
<dbReference type="PANTHER" id="PTHR42648">
    <property type="entry name" value="TRANSPOSASE, PUTATIVE-RELATED"/>
    <property type="match status" value="1"/>
</dbReference>
<name>A0ABQ5D3R4_9ASTR</name>
<dbReference type="PANTHER" id="PTHR42648:SF21">
    <property type="entry name" value="CYSTEINE-RICH RLK (RECEPTOR-LIKE PROTEIN KINASE) 8"/>
    <property type="match status" value="1"/>
</dbReference>
<dbReference type="InterPro" id="IPR036397">
    <property type="entry name" value="RNaseH_sf"/>
</dbReference>
<dbReference type="InterPro" id="IPR001584">
    <property type="entry name" value="Integrase_cat-core"/>
</dbReference>
<evidence type="ECO:0000259" key="2">
    <source>
        <dbReference type="PROSITE" id="PS50994"/>
    </source>
</evidence>
<keyword evidence="1" id="KW-0175">Coiled coil</keyword>
<dbReference type="PROSITE" id="PS50994">
    <property type="entry name" value="INTEGRASE"/>
    <property type="match status" value="1"/>
</dbReference>